<keyword evidence="2" id="KW-1185">Reference proteome</keyword>
<proteinExistence type="predicted"/>
<reference evidence="1 2" key="1">
    <citation type="submission" date="2016-03" db="EMBL/GenBank/DDBJ databases">
        <title>Whole genome sequencing of Grifola frondosa 9006-11.</title>
        <authorList>
            <person name="Min B."/>
            <person name="Park H."/>
            <person name="Kim J.-G."/>
            <person name="Cho H."/>
            <person name="Oh Y.-L."/>
            <person name="Kong W.-S."/>
            <person name="Choi I.-G."/>
        </authorList>
    </citation>
    <scope>NUCLEOTIDE SEQUENCE [LARGE SCALE GENOMIC DNA]</scope>
    <source>
        <strain evidence="1 2">9006-11</strain>
    </source>
</reference>
<organism evidence="1 2">
    <name type="scientific">Grifola frondosa</name>
    <name type="common">Maitake</name>
    <name type="synonym">Polyporus frondosus</name>
    <dbReference type="NCBI Taxonomy" id="5627"/>
    <lineage>
        <taxon>Eukaryota</taxon>
        <taxon>Fungi</taxon>
        <taxon>Dikarya</taxon>
        <taxon>Basidiomycota</taxon>
        <taxon>Agaricomycotina</taxon>
        <taxon>Agaricomycetes</taxon>
        <taxon>Polyporales</taxon>
        <taxon>Grifolaceae</taxon>
        <taxon>Grifola</taxon>
    </lineage>
</organism>
<dbReference type="Proteomes" id="UP000092993">
    <property type="component" value="Unassembled WGS sequence"/>
</dbReference>
<accession>A0A1C7LRZ7</accession>
<protein>
    <submittedName>
        <fullName evidence="1">Uncharacterized protein</fullName>
    </submittedName>
</protein>
<comment type="caution">
    <text evidence="1">The sequence shown here is derived from an EMBL/GenBank/DDBJ whole genome shotgun (WGS) entry which is preliminary data.</text>
</comment>
<evidence type="ECO:0000313" key="1">
    <source>
        <dbReference type="EMBL" id="OBZ67430.1"/>
    </source>
</evidence>
<evidence type="ECO:0000313" key="2">
    <source>
        <dbReference type="Proteomes" id="UP000092993"/>
    </source>
</evidence>
<name>A0A1C7LRZ7_GRIFR</name>
<sequence>MSSPPSWMSLDQLDANAELSDAMPDVLVHAGDATGGSCVGIQRPDTRPHCDCAVPSSPCPPHPFRSPHAAHAPHDAALGTGHLFTRYARVARNDVDMR</sequence>
<dbReference type="EMBL" id="LUGG01000024">
    <property type="protein sequence ID" value="OBZ67430.1"/>
    <property type="molecule type" value="Genomic_DNA"/>
</dbReference>
<gene>
    <name evidence="1" type="ORF">A0H81_12535</name>
</gene>
<dbReference type="AlphaFoldDB" id="A0A1C7LRZ7"/>